<dbReference type="GO" id="GO:0051301">
    <property type="term" value="P:cell division"/>
    <property type="evidence" value="ECO:0007669"/>
    <property type="project" value="UniProtKB-KW"/>
</dbReference>
<feature type="compositionally biased region" description="Basic and acidic residues" evidence="5">
    <location>
        <begin position="73"/>
        <end position="86"/>
    </location>
</feature>
<evidence type="ECO:0000256" key="2">
    <source>
        <dbReference type="ARBA" id="ARBA00023127"/>
    </source>
</evidence>
<dbReference type="InterPro" id="IPR013763">
    <property type="entry name" value="Cyclin-like_dom"/>
</dbReference>
<comment type="similarity">
    <text evidence="4">Belongs to the cyclin family.</text>
</comment>
<feature type="region of interest" description="Disordered" evidence="5">
    <location>
        <begin position="67"/>
        <end position="86"/>
    </location>
</feature>
<dbReference type="Proteomes" id="UP001415857">
    <property type="component" value="Unassembled WGS sequence"/>
</dbReference>
<feature type="domain" description="Cyclin-like" evidence="6">
    <location>
        <begin position="84"/>
        <end position="165"/>
    </location>
</feature>
<dbReference type="PANTHER" id="PTHR10177">
    <property type="entry name" value="CYCLINS"/>
    <property type="match status" value="1"/>
</dbReference>
<dbReference type="SMART" id="SM00385">
    <property type="entry name" value="CYCLIN"/>
    <property type="match status" value="1"/>
</dbReference>
<dbReference type="AlphaFoldDB" id="A0AAP0S9C1"/>
<evidence type="ECO:0000259" key="6">
    <source>
        <dbReference type="SMART" id="SM00385"/>
    </source>
</evidence>
<organism evidence="7 8">
    <name type="scientific">Liquidambar formosana</name>
    <name type="common">Formosan gum</name>
    <dbReference type="NCBI Taxonomy" id="63359"/>
    <lineage>
        <taxon>Eukaryota</taxon>
        <taxon>Viridiplantae</taxon>
        <taxon>Streptophyta</taxon>
        <taxon>Embryophyta</taxon>
        <taxon>Tracheophyta</taxon>
        <taxon>Spermatophyta</taxon>
        <taxon>Magnoliopsida</taxon>
        <taxon>eudicotyledons</taxon>
        <taxon>Gunneridae</taxon>
        <taxon>Pentapetalae</taxon>
        <taxon>Saxifragales</taxon>
        <taxon>Altingiaceae</taxon>
        <taxon>Liquidambar</taxon>
    </lineage>
</organism>
<dbReference type="Pfam" id="PF02984">
    <property type="entry name" value="Cyclin_C"/>
    <property type="match status" value="1"/>
</dbReference>
<proteinExistence type="inferred from homology"/>
<gene>
    <name evidence="7" type="ORF">L1049_007674</name>
</gene>
<dbReference type="Pfam" id="PF00134">
    <property type="entry name" value="Cyclin_N"/>
    <property type="match status" value="1"/>
</dbReference>
<dbReference type="InterPro" id="IPR004367">
    <property type="entry name" value="Cyclin_C-dom"/>
</dbReference>
<dbReference type="InterPro" id="IPR036915">
    <property type="entry name" value="Cyclin-like_sf"/>
</dbReference>
<protein>
    <recommendedName>
        <fullName evidence="6">Cyclin-like domain-containing protein</fullName>
    </recommendedName>
</protein>
<keyword evidence="1" id="KW-0132">Cell division</keyword>
<keyword evidence="2 4" id="KW-0195">Cyclin</keyword>
<keyword evidence="8" id="KW-1185">Reference proteome</keyword>
<accession>A0AAP0S9C1</accession>
<evidence type="ECO:0000256" key="4">
    <source>
        <dbReference type="RuleBase" id="RU000383"/>
    </source>
</evidence>
<dbReference type="EMBL" id="JBBPBK010000002">
    <property type="protein sequence ID" value="KAK9289519.1"/>
    <property type="molecule type" value="Genomic_DNA"/>
</dbReference>
<dbReference type="InterPro" id="IPR006671">
    <property type="entry name" value="Cyclin_N"/>
</dbReference>
<keyword evidence="3" id="KW-0131">Cell cycle</keyword>
<dbReference type="SUPFAM" id="SSF47954">
    <property type="entry name" value="Cyclin-like"/>
    <property type="match status" value="2"/>
</dbReference>
<name>A0AAP0S9C1_LIQFO</name>
<evidence type="ECO:0000313" key="8">
    <source>
        <dbReference type="Proteomes" id="UP001415857"/>
    </source>
</evidence>
<dbReference type="InterPro" id="IPR039361">
    <property type="entry name" value="Cyclin"/>
</dbReference>
<reference evidence="7 8" key="1">
    <citation type="journal article" date="2024" name="Plant J.">
        <title>Genome sequences and population genomics reveal climatic adaptation and genomic divergence between two closely related sweetgum species.</title>
        <authorList>
            <person name="Xu W.Q."/>
            <person name="Ren C.Q."/>
            <person name="Zhang X.Y."/>
            <person name="Comes H.P."/>
            <person name="Liu X.H."/>
            <person name="Li Y.G."/>
            <person name="Kettle C.J."/>
            <person name="Jalonen R."/>
            <person name="Gaisberger H."/>
            <person name="Ma Y.Z."/>
            <person name="Qiu Y.X."/>
        </authorList>
    </citation>
    <scope>NUCLEOTIDE SEQUENCE [LARGE SCALE GENOMIC DNA]</scope>
    <source>
        <strain evidence="7">Hangzhou</strain>
    </source>
</reference>
<sequence length="240" mass="27366">MGERDETSLESDISTIRLCFVASRSVLLCFVRNTSKLVETQTMVRDKFQSLRSRNISNRGKGAAVAKAAQKKVTVEPKPETNESRAHDYMDTQPETLHLIINIVDRFLSVKTVPRRELQLVGINAMLMASKYEEIWDPEVNDFVCISDRAYTHEHIDHGENYTGQAIEWTLTVAMPYVFLVRFIKASIPVHEMQNMVSFLAELGMMHYATIMYCPSMVAASASLCRPMHPKQEPSVERYT</sequence>
<comment type="caution">
    <text evidence="7">The sequence shown here is derived from an EMBL/GenBank/DDBJ whole genome shotgun (WGS) entry which is preliminary data.</text>
</comment>
<evidence type="ECO:0000256" key="5">
    <source>
        <dbReference type="SAM" id="MobiDB-lite"/>
    </source>
</evidence>
<evidence type="ECO:0000256" key="3">
    <source>
        <dbReference type="ARBA" id="ARBA00023306"/>
    </source>
</evidence>
<evidence type="ECO:0000256" key="1">
    <source>
        <dbReference type="ARBA" id="ARBA00022618"/>
    </source>
</evidence>
<evidence type="ECO:0000313" key="7">
    <source>
        <dbReference type="EMBL" id="KAK9289519.1"/>
    </source>
</evidence>
<dbReference type="FunFam" id="1.10.472.10:FF:000001">
    <property type="entry name" value="G2/mitotic-specific cyclin"/>
    <property type="match status" value="1"/>
</dbReference>
<dbReference type="Gene3D" id="1.10.472.10">
    <property type="entry name" value="Cyclin-like"/>
    <property type="match status" value="2"/>
</dbReference>